<dbReference type="GO" id="GO:0004806">
    <property type="term" value="F:triacylglycerol lipase activity"/>
    <property type="evidence" value="ECO:0007669"/>
    <property type="project" value="TreeGrafter"/>
</dbReference>
<accession>A0A0N9Y816</accession>
<feature type="domain" description="AB hydrolase-1" evidence="1">
    <location>
        <begin position="28"/>
        <end position="137"/>
    </location>
</feature>
<reference evidence="3" key="2">
    <citation type="submission" date="2023-10" db="EMBL/GenBank/DDBJ databases">
        <title>Mycolicibacterium fortuitum clinical isolates causing pulmonary infections in humans.</title>
        <authorList>
            <person name="Mejia-Ponce P.M."/>
            <person name="Zenteno-Cuevas R."/>
            <person name="Licona-Cassani C."/>
        </authorList>
    </citation>
    <scope>NUCLEOTIDE SEQUENCE</scope>
    <source>
        <strain evidence="3">M8</strain>
    </source>
</reference>
<evidence type="ECO:0000259" key="1">
    <source>
        <dbReference type="Pfam" id="PF00561"/>
    </source>
</evidence>
<dbReference type="InterPro" id="IPR050471">
    <property type="entry name" value="AB_hydrolase"/>
</dbReference>
<keyword evidence="2" id="KW-0378">Hydrolase</keyword>
<dbReference type="InterPro" id="IPR000073">
    <property type="entry name" value="AB_hydrolase_1"/>
</dbReference>
<dbReference type="PANTHER" id="PTHR43433">
    <property type="entry name" value="HYDROLASE, ALPHA/BETA FOLD FAMILY PROTEIN"/>
    <property type="match status" value="1"/>
</dbReference>
<evidence type="ECO:0000313" key="3">
    <source>
        <dbReference type="EMBL" id="MDV7294035.1"/>
    </source>
</evidence>
<proteinExistence type="predicted"/>
<dbReference type="EMBL" id="CP011269">
    <property type="protein sequence ID" value="ALI25614.1"/>
    <property type="molecule type" value="Genomic_DNA"/>
</dbReference>
<dbReference type="GO" id="GO:0046503">
    <property type="term" value="P:glycerolipid catabolic process"/>
    <property type="evidence" value="ECO:0007669"/>
    <property type="project" value="TreeGrafter"/>
</dbReference>
<gene>
    <name evidence="3" type="ORF">R4485_28170</name>
    <name evidence="2" type="ORF">XA26_17670</name>
</gene>
<dbReference type="PATRIC" id="fig|1766.6.peg.1747"/>
<dbReference type="KEGG" id="mft:XA26_17670"/>
<sequence>MTASTSLSTHTVTVAGARLHYEVRGEGPLLLLLGAPMAAAELAPLAHALAGDHTVVTADPRGVARSTVDDPTENSIPERRADDVAAILDDLGAASADVFGSSGGAVTGLSLVARHPDRVRTLLAHEPPLLELLPDAAAQRAATEDIIATFNHEGISAAWGKFMLNAGFDVPPVPPETPAPCDQELRDAAHFFNHELRHTTRYLPDVAALKSGHVVLGLGEESGRLLTRRTTMALADLLGVRPVKFPGDHGGFIESPGAFADVLRGVLSRPARRSGA</sequence>
<organism evidence="2 4">
    <name type="scientific">Mycolicibacterium fortuitum</name>
    <name type="common">Mycobacterium fortuitum</name>
    <dbReference type="NCBI Taxonomy" id="1766"/>
    <lineage>
        <taxon>Bacteria</taxon>
        <taxon>Bacillati</taxon>
        <taxon>Actinomycetota</taxon>
        <taxon>Actinomycetes</taxon>
        <taxon>Mycobacteriales</taxon>
        <taxon>Mycobacteriaceae</taxon>
        <taxon>Mycolicibacterium</taxon>
    </lineage>
</organism>
<keyword evidence="4" id="KW-1185">Reference proteome</keyword>
<dbReference type="InterPro" id="IPR029058">
    <property type="entry name" value="AB_hydrolase_fold"/>
</dbReference>
<dbReference type="Proteomes" id="UP001186041">
    <property type="component" value="Unassembled WGS sequence"/>
</dbReference>
<dbReference type="EMBL" id="JAWLVV010000034">
    <property type="protein sequence ID" value="MDV7294035.1"/>
    <property type="molecule type" value="Genomic_DNA"/>
</dbReference>
<dbReference type="STRING" id="1766.XA26_17670"/>
<reference evidence="2 4" key="1">
    <citation type="journal article" date="2015" name="MBio">
        <title>Enzymatic Degradation of Phenazines Can Generate Energy and Protect Sensitive Organisms from Toxicity.</title>
        <authorList>
            <person name="Costa K.C."/>
            <person name="Bergkessel M."/>
            <person name="Saunders S."/>
            <person name="Korlach J."/>
            <person name="Newman D.K."/>
        </authorList>
    </citation>
    <scope>NUCLEOTIDE SEQUENCE [LARGE SCALE GENOMIC DNA]</scope>
    <source>
        <strain evidence="2 4">CT6</strain>
    </source>
</reference>
<dbReference type="Proteomes" id="UP000057134">
    <property type="component" value="Chromosome"/>
</dbReference>
<evidence type="ECO:0000313" key="2">
    <source>
        <dbReference type="EMBL" id="ALI25614.1"/>
    </source>
</evidence>
<dbReference type="Pfam" id="PF00561">
    <property type="entry name" value="Abhydrolase_1"/>
    <property type="match status" value="1"/>
</dbReference>
<evidence type="ECO:0000313" key="4">
    <source>
        <dbReference type="Proteomes" id="UP000057134"/>
    </source>
</evidence>
<protein>
    <submittedName>
        <fullName evidence="3">Alpha/beta hydrolase</fullName>
    </submittedName>
    <submittedName>
        <fullName evidence="2">Putative hydrolase</fullName>
    </submittedName>
</protein>
<dbReference type="PANTHER" id="PTHR43433:SF5">
    <property type="entry name" value="AB HYDROLASE-1 DOMAIN-CONTAINING PROTEIN"/>
    <property type="match status" value="1"/>
</dbReference>
<dbReference type="RefSeq" id="WP_054601631.1">
    <property type="nucleotide sequence ID" value="NZ_CP011269.1"/>
</dbReference>
<dbReference type="Gene3D" id="3.40.50.1820">
    <property type="entry name" value="alpha/beta hydrolase"/>
    <property type="match status" value="1"/>
</dbReference>
<dbReference type="SUPFAM" id="SSF53474">
    <property type="entry name" value="alpha/beta-Hydrolases"/>
    <property type="match status" value="1"/>
</dbReference>
<name>A0A0N9Y816_MYCFO</name>
<dbReference type="AlphaFoldDB" id="A0A0N9Y816"/>